<dbReference type="AlphaFoldDB" id="A0A098GEI2"/>
<reference evidence="3" key="1">
    <citation type="submission" date="2014-09" db="EMBL/GenBank/DDBJ databases">
        <authorList>
            <person name="GOMEZ-VALERO Laura"/>
        </authorList>
    </citation>
    <scope>NUCLEOTIDE SEQUENCE</scope>
    <source>
        <strain evidence="3">ATCC33218</strain>
    </source>
</reference>
<proteinExistence type="predicted"/>
<dbReference type="Gene3D" id="3.30.465.10">
    <property type="match status" value="1"/>
</dbReference>
<organism evidence="3 5">
    <name type="scientific">Legionella micdadei</name>
    <name type="common">Tatlockia micdadei</name>
    <dbReference type="NCBI Taxonomy" id="451"/>
    <lineage>
        <taxon>Bacteria</taxon>
        <taxon>Pseudomonadati</taxon>
        <taxon>Pseudomonadota</taxon>
        <taxon>Gammaproteobacteria</taxon>
        <taxon>Legionellales</taxon>
        <taxon>Legionellaceae</taxon>
        <taxon>Legionella</taxon>
    </lineage>
</organism>
<dbReference type="InterPro" id="IPR016169">
    <property type="entry name" value="FAD-bd_PCMH_sub2"/>
</dbReference>
<dbReference type="STRING" id="451.B6N58_10045"/>
<dbReference type="InterPro" id="IPR036318">
    <property type="entry name" value="FAD-bd_PCMH-like_sf"/>
</dbReference>
<dbReference type="PROSITE" id="PS51387">
    <property type="entry name" value="FAD_PCMH"/>
    <property type="match status" value="1"/>
</dbReference>
<evidence type="ECO:0000256" key="1">
    <source>
        <dbReference type="ARBA" id="ARBA00022827"/>
    </source>
</evidence>
<dbReference type="InterPro" id="IPR016170">
    <property type="entry name" value="Cytok_DH_C_sf"/>
</dbReference>
<dbReference type="PATRIC" id="fig|451.8.peg.195"/>
<dbReference type="EMBL" id="FMVN01000015">
    <property type="protein sequence ID" value="SCY72064.1"/>
    <property type="molecule type" value="Genomic_DNA"/>
</dbReference>
<dbReference type="OrthoDB" id="143770at2"/>
<keyword evidence="6" id="KW-1185">Reference proteome</keyword>
<keyword evidence="1" id="KW-0285">Flavoprotein</keyword>
<evidence type="ECO:0000313" key="5">
    <source>
        <dbReference type="Proteomes" id="UP000032414"/>
    </source>
</evidence>
<dbReference type="KEGG" id="tmc:LMI_1092"/>
<evidence type="ECO:0000313" key="4">
    <source>
        <dbReference type="EMBL" id="SCY72064.1"/>
    </source>
</evidence>
<dbReference type="EMBL" id="LN614830">
    <property type="protein sequence ID" value="CEG60407.1"/>
    <property type="molecule type" value="Genomic_DNA"/>
</dbReference>
<feature type="domain" description="FAD-binding PCMH-type" evidence="2">
    <location>
        <begin position="14"/>
        <end position="181"/>
    </location>
</feature>
<evidence type="ECO:0000313" key="3">
    <source>
        <dbReference type="EMBL" id="CEG60407.1"/>
    </source>
</evidence>
<evidence type="ECO:0000259" key="2">
    <source>
        <dbReference type="PROSITE" id="PS51387"/>
    </source>
</evidence>
<sequence length="430" mass="48436">MLSKNKQFSNFSHAKQTTSDCFRPDDEQEVELLATLSSEKGLLARGNGSSYGDCCLNDDGVIIDTSRLNHLLSFDEDSGLLICQGSVTFADLLHINPHYIPPVIPGTLRATVAGGIANDVHGKNNHNAGSFGEHVEWIDLQLGNHNFHCDRKTHSELFYATIAGLGLTGIIKQAAINMRKASHFVSVRYEKHYDFTGLLQQMKGQGCQFDYQVAWLDLLNEPCALLSLANHCDSMNHPQPPRHFTVPKLPVRLVNPWVMKQFNRFYFKFHPSTQRTLTLKQFNNPLDSISHWNRLYGKKGLLQFQAVVNEEISMEALNELLKIIHAHQAVPTLAVLKYFTKGGIGLLSFTQPGYTVAIDFINNPNAQKAISAMNEWITEANGKVYLAKDLLLTQEQFVKQYPNHEQFSQLLNQYQSTMRSDLSHRLGITP</sequence>
<dbReference type="Proteomes" id="UP000032414">
    <property type="component" value="Chromosome I"/>
</dbReference>
<accession>A0A098GEI2</accession>
<reference evidence="4 6" key="3">
    <citation type="submission" date="2016-10" db="EMBL/GenBank/DDBJ databases">
        <authorList>
            <person name="Varghese N."/>
            <person name="Submissions S."/>
        </authorList>
    </citation>
    <scope>NUCLEOTIDE SEQUENCE [LARGE SCALE GENOMIC DNA]</scope>
    <source>
        <strain evidence="4 6">ATCC 33218</strain>
    </source>
</reference>
<dbReference type="Gene3D" id="3.40.462.10">
    <property type="entry name" value="FAD-linked oxidases, C-terminal domain"/>
    <property type="match status" value="1"/>
</dbReference>
<dbReference type="Proteomes" id="UP000182998">
    <property type="component" value="Unassembled WGS sequence"/>
</dbReference>
<dbReference type="PANTHER" id="PTHR43762">
    <property type="entry name" value="L-GULONOLACTONE OXIDASE"/>
    <property type="match status" value="1"/>
</dbReference>
<gene>
    <name evidence="3" type="ORF">LMI_1092</name>
    <name evidence="4" type="ORF">SAMN02982997_02640</name>
</gene>
<dbReference type="RefSeq" id="WP_045098825.1">
    <property type="nucleotide sequence ID" value="NZ_CP020614.1"/>
</dbReference>
<name>A0A098GEI2_LEGMI</name>
<dbReference type="InterPro" id="IPR016166">
    <property type="entry name" value="FAD-bd_PCMH"/>
</dbReference>
<dbReference type="InterPro" id="IPR006094">
    <property type="entry name" value="Oxid_FAD_bind_N"/>
</dbReference>
<dbReference type="SUPFAM" id="SSF56176">
    <property type="entry name" value="FAD-binding/transporter-associated domain-like"/>
    <property type="match status" value="1"/>
</dbReference>
<dbReference type="GO" id="GO:0016899">
    <property type="term" value="F:oxidoreductase activity, acting on the CH-OH group of donors, oxygen as acceptor"/>
    <property type="evidence" value="ECO:0007669"/>
    <property type="project" value="InterPro"/>
</dbReference>
<protein>
    <submittedName>
        <fullName evidence="4">FAD/FMN-containing dehydrogenase</fullName>
    </submittedName>
    <submittedName>
        <fullName evidence="3">Oxidoreductase (L-gululonolactone oxidase)</fullName>
    </submittedName>
</protein>
<dbReference type="GO" id="GO:0071949">
    <property type="term" value="F:FAD binding"/>
    <property type="evidence" value="ECO:0007669"/>
    <property type="project" value="InterPro"/>
</dbReference>
<dbReference type="InterPro" id="IPR016167">
    <property type="entry name" value="FAD-bd_PCMH_sub1"/>
</dbReference>
<dbReference type="Pfam" id="PF01565">
    <property type="entry name" value="FAD_binding_4"/>
    <property type="match status" value="1"/>
</dbReference>
<dbReference type="PANTHER" id="PTHR43762:SF1">
    <property type="entry name" value="D-ARABINONO-1,4-LACTONE OXIDASE"/>
    <property type="match status" value="1"/>
</dbReference>
<keyword evidence="1" id="KW-0274">FAD</keyword>
<evidence type="ECO:0000313" key="6">
    <source>
        <dbReference type="Proteomes" id="UP000182998"/>
    </source>
</evidence>
<dbReference type="HOGENOM" id="CLU_032465_0_0_6"/>
<dbReference type="InterPro" id="IPR010031">
    <property type="entry name" value="FAD_lactone_oxidase-like"/>
</dbReference>
<dbReference type="Gene3D" id="3.30.43.10">
    <property type="entry name" value="Uridine Diphospho-n-acetylenolpyruvylglucosamine Reductase, domain 2"/>
    <property type="match status" value="1"/>
</dbReference>
<reference evidence="5" key="2">
    <citation type="submission" date="2014-09" db="EMBL/GenBank/DDBJ databases">
        <authorList>
            <person name="Gomez-Valero L."/>
        </authorList>
    </citation>
    <scope>NUCLEOTIDE SEQUENCE [LARGE SCALE GENOMIC DNA]</scope>
    <source>
        <strain evidence="5">ATCC33218</strain>
    </source>
</reference>